<dbReference type="PROSITE" id="PS51186">
    <property type="entry name" value="GNAT"/>
    <property type="match status" value="1"/>
</dbReference>
<evidence type="ECO:0000259" key="1">
    <source>
        <dbReference type="PROSITE" id="PS51186"/>
    </source>
</evidence>
<dbReference type="PANTHER" id="PTHR43792">
    <property type="entry name" value="GNAT FAMILY, PUTATIVE (AFU_ORTHOLOGUE AFUA_3G00765)-RELATED-RELATED"/>
    <property type="match status" value="1"/>
</dbReference>
<dbReference type="InterPro" id="IPR016181">
    <property type="entry name" value="Acyl_CoA_acyltransferase"/>
</dbReference>
<name>A0ABN6ZDS0_9FIRM</name>
<reference evidence="2" key="1">
    <citation type="journal article" date="2024" name="Int. J. Syst. Evol. Microbiol.">
        <title>Turicibacter faecis sp. nov., isolated from faeces of heart failure mouse model.</title>
        <authorList>
            <person name="Imamura Y."/>
            <person name="Motooka D."/>
            <person name="Nakajima Y."/>
            <person name="Ito S."/>
            <person name="Kitakaze M."/>
            <person name="Iida T."/>
            <person name="Nakamura S."/>
        </authorList>
    </citation>
    <scope>NUCLEOTIDE SEQUENCE</scope>
    <source>
        <strain evidence="2">TC023</strain>
    </source>
</reference>
<evidence type="ECO:0000313" key="2">
    <source>
        <dbReference type="EMBL" id="BEH91914.1"/>
    </source>
</evidence>
<dbReference type="Proteomes" id="UP001432099">
    <property type="component" value="Chromosome"/>
</dbReference>
<dbReference type="Gene3D" id="3.40.630.30">
    <property type="match status" value="1"/>
</dbReference>
<gene>
    <name evidence="2" type="ORF">T23_20160</name>
</gene>
<organism evidence="2 3">
    <name type="scientific">Turicibacter faecis</name>
    <dbReference type="NCBI Taxonomy" id="2963365"/>
    <lineage>
        <taxon>Bacteria</taxon>
        <taxon>Bacillati</taxon>
        <taxon>Bacillota</taxon>
        <taxon>Erysipelotrichia</taxon>
        <taxon>Erysipelotrichales</taxon>
        <taxon>Turicibacteraceae</taxon>
        <taxon>Turicibacter</taxon>
    </lineage>
</organism>
<dbReference type="SUPFAM" id="SSF55729">
    <property type="entry name" value="Acyl-CoA N-acyltransferases (Nat)"/>
    <property type="match status" value="1"/>
</dbReference>
<dbReference type="PANTHER" id="PTHR43792:SF13">
    <property type="entry name" value="ACETYLTRANSFERASE"/>
    <property type="match status" value="1"/>
</dbReference>
<accession>A0ABN6ZDS0</accession>
<feature type="domain" description="N-acetyltransferase" evidence="1">
    <location>
        <begin position="9"/>
        <end position="163"/>
    </location>
</feature>
<dbReference type="InterPro" id="IPR000182">
    <property type="entry name" value="GNAT_dom"/>
</dbReference>
<dbReference type="Pfam" id="PF13302">
    <property type="entry name" value="Acetyltransf_3"/>
    <property type="match status" value="1"/>
</dbReference>
<protein>
    <recommendedName>
        <fullName evidence="1">N-acetyltransferase domain-containing protein</fullName>
    </recommendedName>
</protein>
<sequence length="200" mass="22874">MIKLETKHLILYPLTAQRIKDILNDEPLEYSTKIWLTPDNTTLLTWMLEELYAFMPPKLGFTSWIFIEKSSNEVIGDGGYKGNPDDSGQVEIGYEIIESKRKLGYATEAIDALLNWALTQQEIKTIIAKCHYENLPSQGLLDKMGFQFIGEEDEMDIYQIKLENSALTHIKQYLIKCTLLSGGIALLTLLIKKIRKKTLD</sequence>
<proteinExistence type="predicted"/>
<dbReference type="InterPro" id="IPR051531">
    <property type="entry name" value="N-acetyltransferase"/>
</dbReference>
<dbReference type="EMBL" id="AP028127">
    <property type="protein sequence ID" value="BEH91914.1"/>
    <property type="molecule type" value="Genomic_DNA"/>
</dbReference>
<keyword evidence="3" id="KW-1185">Reference proteome</keyword>
<dbReference type="RefSeq" id="WP_202618768.1">
    <property type="nucleotide sequence ID" value="NZ_AP028127.1"/>
</dbReference>
<evidence type="ECO:0000313" key="3">
    <source>
        <dbReference type="Proteomes" id="UP001432099"/>
    </source>
</evidence>